<dbReference type="EMBL" id="FQVY01000001">
    <property type="protein sequence ID" value="SHF72494.1"/>
    <property type="molecule type" value="Genomic_DNA"/>
</dbReference>
<name>A0AAQ1RUY9_9FIRM</name>
<sequence length="88" mass="9964">MSLNAQEIQKMQSVNLGAVDKETLVDVSGFVFDNSLPMEKRAARMLEQLKNPYCFRYGDMAIKLEFAEDGPSLQELLTAFFLRQKSGL</sequence>
<evidence type="ECO:0000313" key="2">
    <source>
        <dbReference type="EMBL" id="SHF72494.1"/>
    </source>
</evidence>
<evidence type="ECO:0000259" key="1">
    <source>
        <dbReference type="Pfam" id="PF21757"/>
    </source>
</evidence>
<dbReference type="InterPro" id="IPR049222">
    <property type="entry name" value="DUF6870"/>
</dbReference>
<dbReference type="RefSeq" id="WP_044992375.1">
    <property type="nucleotide sequence ID" value="NZ_FQVY01000001.1"/>
</dbReference>
<protein>
    <recommendedName>
        <fullName evidence="1">DUF6870 domain-containing protein</fullName>
    </recommendedName>
</protein>
<dbReference type="AlphaFoldDB" id="A0AAQ1RUY9"/>
<reference evidence="3" key="1">
    <citation type="submission" date="2016-11" db="EMBL/GenBank/DDBJ databases">
        <authorList>
            <person name="Jaros S."/>
            <person name="Januszkiewicz K."/>
            <person name="Wedrychowicz H."/>
        </authorList>
    </citation>
    <scope>NUCLEOTIDE SEQUENCE [LARGE SCALE GENOMIC DNA]</scope>
    <source>
        <strain evidence="3">DSM 4029</strain>
    </source>
</reference>
<evidence type="ECO:0000313" key="3">
    <source>
        <dbReference type="Proteomes" id="UP000184089"/>
    </source>
</evidence>
<organism evidence="2 3">
    <name type="scientific">Bittarella massiliensis</name>
    <name type="common">ex Durand et al. 2017</name>
    <dbReference type="NCBI Taxonomy" id="1720313"/>
    <lineage>
        <taxon>Bacteria</taxon>
        <taxon>Bacillati</taxon>
        <taxon>Bacillota</taxon>
        <taxon>Clostridia</taxon>
        <taxon>Eubacteriales</taxon>
        <taxon>Oscillospiraceae</taxon>
        <taxon>Bittarella (ex Durand et al. 2017)</taxon>
    </lineage>
</organism>
<dbReference type="Proteomes" id="UP000184089">
    <property type="component" value="Unassembled WGS sequence"/>
</dbReference>
<dbReference type="Pfam" id="PF21757">
    <property type="entry name" value="DUF6870"/>
    <property type="match status" value="1"/>
</dbReference>
<comment type="caution">
    <text evidence="2">The sequence shown here is derived from an EMBL/GenBank/DDBJ whole genome shotgun (WGS) entry which is preliminary data.</text>
</comment>
<proteinExistence type="predicted"/>
<gene>
    <name evidence="2" type="ORF">SAMN05444424_0466</name>
</gene>
<feature type="domain" description="DUF6870" evidence="1">
    <location>
        <begin position="11"/>
        <end position="80"/>
    </location>
</feature>
<accession>A0AAQ1RUY9</accession>